<dbReference type="PANTHER" id="PTHR30441">
    <property type="entry name" value="DUF748 DOMAIN-CONTAINING PROTEIN"/>
    <property type="match status" value="1"/>
</dbReference>
<dbReference type="RefSeq" id="WP_147739458.1">
    <property type="nucleotide sequence ID" value="NZ_SAXU01000001.1"/>
</dbReference>
<evidence type="ECO:0000313" key="4">
    <source>
        <dbReference type="Proteomes" id="UP000324638"/>
    </source>
</evidence>
<dbReference type="PANTHER" id="PTHR30441:SF8">
    <property type="entry name" value="DUF748 DOMAIN-CONTAINING PROTEIN"/>
    <property type="match status" value="1"/>
</dbReference>
<evidence type="ECO:0000256" key="1">
    <source>
        <dbReference type="SAM" id="Phobius"/>
    </source>
</evidence>
<dbReference type="InterPro" id="IPR007844">
    <property type="entry name" value="AsmA"/>
</dbReference>
<keyword evidence="1" id="KW-0472">Membrane</keyword>
<organism evidence="3 4">
    <name type="scientific">Brachyspira aalborgi</name>
    <dbReference type="NCBI Taxonomy" id="29522"/>
    <lineage>
        <taxon>Bacteria</taxon>
        <taxon>Pseudomonadati</taxon>
        <taxon>Spirochaetota</taxon>
        <taxon>Spirochaetia</taxon>
        <taxon>Brachyspirales</taxon>
        <taxon>Brachyspiraceae</taxon>
        <taxon>Brachyspira</taxon>
    </lineage>
</organism>
<evidence type="ECO:0000313" key="3">
    <source>
        <dbReference type="EMBL" id="TXJ21540.1"/>
    </source>
</evidence>
<dbReference type="GO" id="GO:0005886">
    <property type="term" value="C:plasma membrane"/>
    <property type="evidence" value="ECO:0007669"/>
    <property type="project" value="TreeGrafter"/>
</dbReference>
<dbReference type="GO" id="GO:0090313">
    <property type="term" value="P:regulation of protein targeting to membrane"/>
    <property type="evidence" value="ECO:0007669"/>
    <property type="project" value="TreeGrafter"/>
</dbReference>
<name>A0A5C8D8E9_9SPIR</name>
<sequence>MKIKDLFKNLKKKKENETNAENHLGENINNNQIKNNNAKRKFKKRYIPLIILIVLIIGIIGARIYFNNERVKNLIENIVYSSMNRKLEIGDFKYSILFPNIQASDIMLYNSTKFNEAENISIDNLRLRFSLFSLFLLKLNIKEFSIDNLYINMFTDESGNWNLPDLPPSEKIKETNKEPFDFHKLDFLKLKANIENIRINNLSFKADSFSYITNQPNNGLIASLSNFNLHLDVHTKRFELSKAISVYAPEILKDIDIKSFISDSLTYNDSKTLFKDNPLFNLNIDNKNNKDEIELKFDFEIEKPNFKYNGIKKEDMQTAFNLLARYNITNQTVYIDNISSELLNDEILKIIASATEIFSDNIGINLETLYAKIDLKKVNSLTSIFMPSLGLNMSGLVNANADKTAGTINNIDNNVNISLEKINLSMSNLIAINNLNSLTKINYNYNKNKNSRDDIKINHNTTIDRVFALNRYMINNTDLTFRVISSLNGLLEIAPAINNPNKKSDTIIYVDNISTKYMNSSDIIMNGEVKFDEPTDLNINLKTLPLANLSGGLARGSLNADLNIFGDLINDIDANLNAIVNNFSYNLSGEVSSTAKAKLKLLANADLLSQRIKVSELNLDLDNFLNFKSHLDLGGMGLKKGFVNIHTLRIAPYSMKRWLSPKFAELLENLPFDDDVRITSALGYNLSLENTFASFTNYSTFYATEEKYKLQDIFLQADADVNFGENLHANIRKFNLESPTNNLKVSVDGYFTPTIKNANLNYEIGLNTENLYLPFGVEIGGLLSLIGNLKNNIANGDFITDKFFVNMDSSDKMSIVLKGLKSNIDYHFDLTPTTNQAISTAARYTPLVSQVPNLFFEQLRVYLKIAPFIDDSIRITDFSSAVKVQGHGFTIQDLKSSLYIGGEKFDDNLFLASISNETAPRRGAIHLPWLNLDLGSFNASSIKYDMRMLASDINFKYLLSPENRSKIDDDKLLVNLTGDISGIGINPLSAIKPATFFVGISKMSTEFSKFLIELIRPINPGISTVENIVQFGYDANAVEVSISANKVFTTFYFRDQNLDKASQHKQQLIAFEGDKFGLEPMPFSDVISYLEGNN</sequence>
<dbReference type="AlphaFoldDB" id="A0A5C8D8E9"/>
<feature type="transmembrane region" description="Helical" evidence="1">
    <location>
        <begin position="46"/>
        <end position="66"/>
    </location>
</feature>
<proteinExistence type="predicted"/>
<keyword evidence="1" id="KW-0812">Transmembrane</keyword>
<dbReference type="Proteomes" id="UP000324638">
    <property type="component" value="Unassembled WGS sequence"/>
</dbReference>
<feature type="domain" description="AsmA" evidence="2">
    <location>
        <begin position="47"/>
        <end position="439"/>
    </location>
</feature>
<keyword evidence="1" id="KW-1133">Transmembrane helix</keyword>
<dbReference type="InterPro" id="IPR052894">
    <property type="entry name" value="AsmA-related"/>
</dbReference>
<reference evidence="3 4" key="1">
    <citation type="journal article" date="1992" name="Lakartidningen">
        <title>[Penicillin V and not amoxicillin is the first choice preparation in acute otitis].</title>
        <authorList>
            <person name="Kamme C."/>
            <person name="Lundgren K."/>
            <person name="Prellner K."/>
        </authorList>
    </citation>
    <scope>NUCLEOTIDE SEQUENCE [LARGE SCALE GENOMIC DNA]</scope>
    <source>
        <strain evidence="3 4">513A</strain>
    </source>
</reference>
<dbReference type="EMBL" id="SAXU01000001">
    <property type="protein sequence ID" value="TXJ21540.1"/>
    <property type="molecule type" value="Genomic_DNA"/>
</dbReference>
<accession>A0A5C8D8E9</accession>
<comment type="caution">
    <text evidence="3">The sequence shown here is derived from an EMBL/GenBank/DDBJ whole genome shotgun (WGS) entry which is preliminary data.</text>
</comment>
<dbReference type="Pfam" id="PF05170">
    <property type="entry name" value="AsmA"/>
    <property type="match status" value="1"/>
</dbReference>
<protein>
    <submittedName>
        <fullName evidence="3">AsmA family protein</fullName>
    </submittedName>
</protein>
<evidence type="ECO:0000259" key="2">
    <source>
        <dbReference type="Pfam" id="PF05170"/>
    </source>
</evidence>
<gene>
    <name evidence="3" type="ORF">EPJ79_10595</name>
</gene>